<dbReference type="SUPFAM" id="SSF53474">
    <property type="entry name" value="alpha/beta-Hydrolases"/>
    <property type="match status" value="1"/>
</dbReference>
<sequence length="311" mass="34325">MKAWVHILSLMLLPVIALAQPDLSRPVGDTLAERGSAHYRFERFALDSADGLRHYRIDLGIPRKAPPAAGYPVAWLLDGNAALAELQEEWLAELVQGDPPLLVMVGYDTALRFDVRARTYDYTPAPAGQEGLLVEDSVRNRAAGGAVAFRSLLEREVRPRVSARYALDSARQTLWGHSYGGLFVLDSLFGEPGGYRHYVAASPALWWQGGLLLDAERRYRELDERPPASLSILRGAVERSAGADIDPRLRDARRQALAAVPADAAEQMARRLERLPGLAVEYREYTGQGHGDTLPLSLRQALRLSAGLNER</sequence>
<dbReference type="InterPro" id="IPR000801">
    <property type="entry name" value="Esterase-like"/>
</dbReference>
<dbReference type="PANTHER" id="PTHR40841:SF2">
    <property type="entry name" value="SIDEROPHORE-DEGRADING ESTERASE (EUROFUNG)"/>
    <property type="match status" value="1"/>
</dbReference>
<comment type="caution">
    <text evidence="4">The sequence shown here is derived from an EMBL/GenBank/DDBJ whole genome shotgun (WGS) entry which is preliminary data.</text>
</comment>
<accession>A0A4Q9R4N1</accession>
<dbReference type="PANTHER" id="PTHR40841">
    <property type="entry name" value="SIDEROPHORE TRIACETYLFUSARININE C ESTERASE"/>
    <property type="match status" value="1"/>
</dbReference>
<proteinExistence type="inferred from homology"/>
<evidence type="ECO:0000313" key="4">
    <source>
        <dbReference type="EMBL" id="TBU94049.1"/>
    </source>
</evidence>
<keyword evidence="5" id="KW-1185">Reference proteome</keyword>
<dbReference type="InterPro" id="IPR029058">
    <property type="entry name" value="AB_hydrolase_fold"/>
</dbReference>
<evidence type="ECO:0000256" key="1">
    <source>
        <dbReference type="ARBA" id="ARBA00005622"/>
    </source>
</evidence>
<name>A0A4Q9R4N1_9GAMM</name>
<feature type="signal peptide" evidence="3">
    <location>
        <begin position="1"/>
        <end position="19"/>
    </location>
</feature>
<dbReference type="RefSeq" id="WP_131182706.1">
    <property type="nucleotide sequence ID" value="NZ_QJUO01000001.1"/>
</dbReference>
<gene>
    <name evidence="4" type="ORF">DNJ96_13490</name>
</gene>
<keyword evidence="3" id="KW-0732">Signal</keyword>
<dbReference type="Proteomes" id="UP000292639">
    <property type="component" value="Unassembled WGS sequence"/>
</dbReference>
<evidence type="ECO:0000256" key="2">
    <source>
        <dbReference type="ARBA" id="ARBA00022801"/>
    </source>
</evidence>
<dbReference type="AlphaFoldDB" id="A0A4Q9R4N1"/>
<dbReference type="EMBL" id="QJUP01000019">
    <property type="protein sequence ID" value="TBU94049.1"/>
    <property type="molecule type" value="Genomic_DNA"/>
</dbReference>
<dbReference type="GO" id="GO:0016788">
    <property type="term" value="F:hydrolase activity, acting on ester bonds"/>
    <property type="evidence" value="ECO:0007669"/>
    <property type="project" value="TreeGrafter"/>
</dbReference>
<keyword evidence="2 4" id="KW-0378">Hydrolase</keyword>
<comment type="similarity">
    <text evidence="1">Belongs to the esterase D family.</text>
</comment>
<organism evidence="4 5">
    <name type="scientific">Stutzerimonas kirkiae</name>
    <dbReference type="NCBI Taxonomy" id="2211392"/>
    <lineage>
        <taxon>Bacteria</taxon>
        <taxon>Pseudomonadati</taxon>
        <taxon>Pseudomonadota</taxon>
        <taxon>Gammaproteobacteria</taxon>
        <taxon>Pseudomonadales</taxon>
        <taxon>Pseudomonadaceae</taxon>
        <taxon>Stutzerimonas</taxon>
    </lineage>
</organism>
<protein>
    <submittedName>
        <fullName evidence="4">Alpha/beta hydrolase</fullName>
    </submittedName>
</protein>
<dbReference type="Gene3D" id="3.40.50.1820">
    <property type="entry name" value="alpha/beta hydrolase"/>
    <property type="match status" value="1"/>
</dbReference>
<dbReference type="Pfam" id="PF00756">
    <property type="entry name" value="Esterase"/>
    <property type="match status" value="1"/>
</dbReference>
<evidence type="ECO:0000256" key="3">
    <source>
        <dbReference type="SAM" id="SignalP"/>
    </source>
</evidence>
<dbReference type="InterPro" id="IPR052558">
    <property type="entry name" value="Siderophore_Hydrolase_D"/>
</dbReference>
<dbReference type="OrthoDB" id="9784036at2"/>
<feature type="chain" id="PRO_5020311348" evidence="3">
    <location>
        <begin position="20"/>
        <end position="311"/>
    </location>
</feature>
<evidence type="ECO:0000313" key="5">
    <source>
        <dbReference type="Proteomes" id="UP000292639"/>
    </source>
</evidence>
<reference evidence="4 5" key="1">
    <citation type="submission" date="2018-06" db="EMBL/GenBank/DDBJ databases">
        <title>Three novel Pseudomonas species isolated from symptomatic oak.</title>
        <authorList>
            <person name="Bueno-Gonzalez V."/>
            <person name="Brady C."/>
        </authorList>
    </citation>
    <scope>NUCLEOTIDE SEQUENCE [LARGE SCALE GENOMIC DNA]</scope>
    <source>
        <strain evidence="4 5">P17C</strain>
    </source>
</reference>